<sequence>MELLALVLTLISSTTAEPTAQHAALLHMRGEAASARTELEAVLASHPSNAPALFVAAALEAEAGNLGAAARHASRLGGLSPAPPQARVLAALIARRRAQPGERIDDALIEAWKEVGRPDLASSPLLPSLDSRAMEILPPELGAEVKERMSAAERLVFAYDGPANGRAHLDLALDAAMTAEQNPLAVNLEILAALTSHEPMPGELRQDARRVAARVAPIVAARDPANGYLVLAGWLASGANDTPMSADDLALLQEAVARPRFEVPRRELLAELRQMAAGLDAKHGPVRAQLAALGAPVPLMRLWKRAEATCEPAARARASVLLAATAKRLESSGTMLERMLSLGLADTAARLSGDERRIASVRAEVERARASMNALREEQKRLGTWPFAGPWREWDPSREMERLERLAR</sequence>
<dbReference type="HOGENOM" id="CLU_638910_0_0_7"/>
<reference evidence="1" key="1">
    <citation type="submission" date="2006-01" db="EMBL/GenBank/DDBJ databases">
        <title>Complete sequence of Anaeromyxobacter dehalogenans 2CP-C.</title>
        <authorList>
            <consortium name="US DOE Joint Genome Institute"/>
            <person name="Copeland A."/>
            <person name="Lucas S."/>
            <person name="Lapidus A."/>
            <person name="Barry K."/>
            <person name="Detter J.C."/>
            <person name="Glavina T."/>
            <person name="Hammon N."/>
            <person name="Israni S."/>
            <person name="Pitluck S."/>
            <person name="Brettin T."/>
            <person name="Bruce D."/>
            <person name="Han C."/>
            <person name="Tapia R."/>
            <person name="Gilna P."/>
            <person name="Kiss H."/>
            <person name="Schmutz J."/>
            <person name="Larimer F."/>
            <person name="Land M."/>
            <person name="Kyrpides N."/>
            <person name="Anderson I."/>
            <person name="Sanford R.A."/>
            <person name="Ritalahti K.M."/>
            <person name="Thomas H.S."/>
            <person name="Kirby J.R."/>
            <person name="Zhulin I.B."/>
            <person name="Loeffler F.E."/>
            <person name="Richardson P."/>
        </authorList>
    </citation>
    <scope>NUCLEOTIDE SEQUENCE</scope>
    <source>
        <strain evidence="1">2CP-C</strain>
    </source>
</reference>
<evidence type="ECO:0008006" key="3">
    <source>
        <dbReference type="Google" id="ProtNLM"/>
    </source>
</evidence>
<evidence type="ECO:0000313" key="1">
    <source>
        <dbReference type="EMBL" id="ABC82969.1"/>
    </source>
</evidence>
<dbReference type="STRING" id="290397.Adeh_3201"/>
<name>Q2IEF8_ANADE</name>
<protein>
    <recommendedName>
        <fullName evidence="3">Tetratricopeptide repeat protein</fullName>
    </recommendedName>
</protein>
<evidence type="ECO:0000313" key="2">
    <source>
        <dbReference type="Proteomes" id="UP000001935"/>
    </source>
</evidence>
<organism evidence="1 2">
    <name type="scientific">Anaeromyxobacter dehalogenans (strain 2CP-C)</name>
    <dbReference type="NCBI Taxonomy" id="290397"/>
    <lineage>
        <taxon>Bacteria</taxon>
        <taxon>Pseudomonadati</taxon>
        <taxon>Myxococcota</taxon>
        <taxon>Myxococcia</taxon>
        <taxon>Myxococcales</taxon>
        <taxon>Cystobacterineae</taxon>
        <taxon>Anaeromyxobacteraceae</taxon>
        <taxon>Anaeromyxobacter</taxon>
    </lineage>
</organism>
<dbReference type="InterPro" id="IPR011990">
    <property type="entry name" value="TPR-like_helical_dom_sf"/>
</dbReference>
<dbReference type="EMBL" id="CP000251">
    <property type="protein sequence ID" value="ABC82969.1"/>
    <property type="molecule type" value="Genomic_DNA"/>
</dbReference>
<dbReference type="KEGG" id="ade:Adeh_3201"/>
<dbReference type="eggNOG" id="COG3063">
    <property type="taxonomic scope" value="Bacteria"/>
</dbReference>
<dbReference type="AlphaFoldDB" id="Q2IEF8"/>
<dbReference type="RefSeq" id="WP_011422251.1">
    <property type="nucleotide sequence ID" value="NC_007760.1"/>
</dbReference>
<gene>
    <name evidence="1" type="ordered locus">Adeh_3201</name>
</gene>
<dbReference type="SUPFAM" id="SSF48452">
    <property type="entry name" value="TPR-like"/>
    <property type="match status" value="1"/>
</dbReference>
<accession>Q2IEF8</accession>
<dbReference type="Proteomes" id="UP000001935">
    <property type="component" value="Chromosome"/>
</dbReference>
<proteinExistence type="predicted"/>